<keyword evidence="7" id="KW-0539">Nucleus</keyword>
<dbReference type="GO" id="GO:0005643">
    <property type="term" value="C:nuclear pore"/>
    <property type="evidence" value="ECO:0007669"/>
    <property type="project" value="UniProtKB-SubCell"/>
</dbReference>
<dbReference type="InterPro" id="IPR037700">
    <property type="entry name" value="NUP88/NUP82"/>
</dbReference>
<dbReference type="AlphaFoldDB" id="A0A8H3TWD5"/>
<gene>
    <name evidence="9" type="ORF">NliqN6_4754</name>
</gene>
<dbReference type="GO" id="GO:0006606">
    <property type="term" value="P:protein import into nucleus"/>
    <property type="evidence" value="ECO:0007669"/>
    <property type="project" value="TreeGrafter"/>
</dbReference>
<reference evidence="9" key="1">
    <citation type="submission" date="2020-07" db="EMBL/GenBank/DDBJ databases">
        <title>Draft Genome Sequence of a Deep-Sea Yeast, Naganishia (Cryptococcus) liquefaciens strain N6.</title>
        <authorList>
            <person name="Han Y.W."/>
            <person name="Kajitani R."/>
            <person name="Morimoto H."/>
            <person name="Parhat M."/>
            <person name="Tsubouchi H."/>
            <person name="Bakenova O."/>
            <person name="Ogata M."/>
            <person name="Argunhan B."/>
            <person name="Aoki R."/>
            <person name="Kajiwara S."/>
            <person name="Itoh T."/>
            <person name="Iwasaki H."/>
        </authorList>
    </citation>
    <scope>NUCLEOTIDE SEQUENCE</scope>
    <source>
        <strain evidence="9">N6</strain>
    </source>
</reference>
<feature type="region of interest" description="Disordered" evidence="8">
    <location>
        <begin position="14"/>
        <end position="34"/>
    </location>
</feature>
<evidence type="ECO:0000256" key="6">
    <source>
        <dbReference type="ARBA" id="ARBA00023132"/>
    </source>
</evidence>
<protein>
    <submittedName>
        <fullName evidence="9">Uncharacterized protein</fullName>
    </submittedName>
</protein>
<dbReference type="InterPro" id="IPR019321">
    <property type="entry name" value="Nucleoporin_Nup88"/>
</dbReference>
<dbReference type="GO" id="GO:0006406">
    <property type="term" value="P:mRNA export from nucleus"/>
    <property type="evidence" value="ECO:0007669"/>
    <property type="project" value="TreeGrafter"/>
</dbReference>
<comment type="caution">
    <text evidence="9">The sequence shown here is derived from an EMBL/GenBank/DDBJ whole genome shotgun (WGS) entry which is preliminary data.</text>
</comment>
<comment type="subcellular location">
    <subcellularLocation>
        <location evidence="1">Nucleus</location>
        <location evidence="1">Nuclear pore complex</location>
    </subcellularLocation>
</comment>
<feature type="compositionally biased region" description="Basic residues" evidence="8">
    <location>
        <begin position="201"/>
        <end position="218"/>
    </location>
</feature>
<evidence type="ECO:0000256" key="7">
    <source>
        <dbReference type="ARBA" id="ARBA00023242"/>
    </source>
</evidence>
<evidence type="ECO:0000256" key="5">
    <source>
        <dbReference type="ARBA" id="ARBA00023010"/>
    </source>
</evidence>
<organism evidence="9 10">
    <name type="scientific">Naganishia liquefaciens</name>
    <dbReference type="NCBI Taxonomy" id="104408"/>
    <lineage>
        <taxon>Eukaryota</taxon>
        <taxon>Fungi</taxon>
        <taxon>Dikarya</taxon>
        <taxon>Basidiomycota</taxon>
        <taxon>Agaricomycotina</taxon>
        <taxon>Tremellomycetes</taxon>
        <taxon>Filobasidiales</taxon>
        <taxon>Filobasidiaceae</taxon>
        <taxon>Naganishia</taxon>
    </lineage>
</organism>
<evidence type="ECO:0000256" key="2">
    <source>
        <dbReference type="ARBA" id="ARBA00022448"/>
    </source>
</evidence>
<dbReference type="GO" id="GO:0000056">
    <property type="term" value="P:ribosomal small subunit export from nucleus"/>
    <property type="evidence" value="ECO:0007669"/>
    <property type="project" value="InterPro"/>
</dbReference>
<dbReference type="PANTHER" id="PTHR13257">
    <property type="entry name" value="NUCLEOPORIN NUP84-RELATED"/>
    <property type="match status" value="1"/>
</dbReference>
<dbReference type="Proteomes" id="UP000620104">
    <property type="component" value="Unassembled WGS sequence"/>
</dbReference>
<dbReference type="Pfam" id="PF10168">
    <property type="entry name" value="Nup88"/>
    <property type="match status" value="2"/>
</dbReference>
<keyword evidence="5" id="KW-0811">Translocation</keyword>
<keyword evidence="10" id="KW-1185">Reference proteome</keyword>
<keyword evidence="3" id="KW-0509">mRNA transport</keyword>
<feature type="region of interest" description="Disordered" evidence="8">
    <location>
        <begin position="823"/>
        <end position="846"/>
    </location>
</feature>
<keyword evidence="6" id="KW-0906">Nuclear pore complex</keyword>
<feature type="compositionally biased region" description="Low complexity" evidence="8">
    <location>
        <begin position="832"/>
        <end position="842"/>
    </location>
</feature>
<evidence type="ECO:0000313" key="9">
    <source>
        <dbReference type="EMBL" id="GHJ88352.1"/>
    </source>
</evidence>
<feature type="compositionally biased region" description="Basic and acidic residues" evidence="8">
    <location>
        <begin position="298"/>
        <end position="309"/>
    </location>
</feature>
<keyword evidence="4" id="KW-0653">Protein transport</keyword>
<dbReference type="EMBL" id="BLZA01000030">
    <property type="protein sequence ID" value="GHJ88352.1"/>
    <property type="molecule type" value="Genomic_DNA"/>
</dbReference>
<evidence type="ECO:0000313" key="10">
    <source>
        <dbReference type="Proteomes" id="UP000620104"/>
    </source>
</evidence>
<accession>A0A8H3TWD5</accession>
<proteinExistence type="predicted"/>
<dbReference type="PANTHER" id="PTHR13257:SF0">
    <property type="entry name" value="NUCLEAR PORE COMPLEX PROTEIN NUP88"/>
    <property type="match status" value="1"/>
</dbReference>
<sequence>MSPSNWLRELPSHPIFKPITDASPAHPTGQQRKQRMACRGADLIVAVGQELRITDLVECKEVAGRLIRGGSVAPEQLHYKNLRHPALDFQIQQLCVNPTGKLIAIAGTHLVVVLRLPKARQHKSMNQDLDCEGGLVGANLYHAEGSKIAKIDWHSWGEDGKSLLILTEDAVLREFDVQRDCDEPQQELSFLTDKPPTRPPRPSHKGKSATGSSKRRRAFGTPDEEAETAVSFAVGQGLGDWGPMTLYGLMRNGDIWAVCPFLPQRCSIPSSYVDALNIFLQYKANQLQAELTQSEPPSSKEAHDSTHRETHVRRLAAQRRYADILASQIAAQQVAGSSADHHATGDAYTITLPKLKYLNDGKAVKRQGPFLFKPAPEELVLSAETGPRVEGVASDLVVMPGTGAASSRNSKGKAKEQATALGSGIGVAAIVWKDGRVDVCLEIAKVEAMWLEEVDDHVTPSLAVYESIDLGLLAEIKTAKGQSGSLASRYAMLDNDPPTILVDPFDDATFYVHHALGVHRVSVAPWAHALAAALDADEPEKLETFWQSEIKSENTWAIDAVGKEALSTGRVMTATTIITDLRVGTTLISMTASRHVVALDLTMAAAATVEDPLVTPAKSSESPNKPAYVSLLVQQPYSIRPEDYERLLIDMQIKSLIPAGRGSQPLEMISAEDLRAFGNITQKFAAAIKQVRSLSSQVEGRLDLQVQEVARQLKRVQEATARARAVEGKNDHLVRQMLPTVDTTDNLEYIRQRCKQLVDKQEALTERLGTAMQNMMDRAHPEISLQERAWMDDLEKIKREIEGGEGNDKSLVARIEAVKTELESLTSKDTAAKQADSSQKSAGKGVGISHLAKIENSLRQENVSIESMLSQLRSLSRQLGSMQVEDN</sequence>
<dbReference type="GO" id="GO:0000055">
    <property type="term" value="P:ribosomal large subunit export from nucleus"/>
    <property type="evidence" value="ECO:0007669"/>
    <property type="project" value="InterPro"/>
</dbReference>
<name>A0A8H3TWD5_9TREE</name>
<evidence type="ECO:0000256" key="4">
    <source>
        <dbReference type="ARBA" id="ARBA00022927"/>
    </source>
</evidence>
<evidence type="ECO:0000256" key="1">
    <source>
        <dbReference type="ARBA" id="ARBA00004567"/>
    </source>
</evidence>
<feature type="region of interest" description="Disordered" evidence="8">
    <location>
        <begin position="290"/>
        <end position="312"/>
    </location>
</feature>
<evidence type="ECO:0000256" key="3">
    <source>
        <dbReference type="ARBA" id="ARBA00022816"/>
    </source>
</evidence>
<keyword evidence="2" id="KW-0813">Transport</keyword>
<feature type="region of interest" description="Disordered" evidence="8">
    <location>
        <begin position="183"/>
        <end position="224"/>
    </location>
</feature>
<evidence type="ECO:0000256" key="8">
    <source>
        <dbReference type="SAM" id="MobiDB-lite"/>
    </source>
</evidence>
<dbReference type="GO" id="GO:0017056">
    <property type="term" value="F:structural constituent of nuclear pore"/>
    <property type="evidence" value="ECO:0007669"/>
    <property type="project" value="InterPro"/>
</dbReference>
<dbReference type="OrthoDB" id="341482at2759"/>